<organism evidence="1 2">
    <name type="scientific">Komagataeibacter rhaeticus</name>
    <dbReference type="NCBI Taxonomy" id="215221"/>
    <lineage>
        <taxon>Bacteria</taxon>
        <taxon>Pseudomonadati</taxon>
        <taxon>Pseudomonadota</taxon>
        <taxon>Alphaproteobacteria</taxon>
        <taxon>Acetobacterales</taxon>
        <taxon>Acetobacteraceae</taxon>
        <taxon>Komagataeibacter</taxon>
    </lineage>
</organism>
<protein>
    <submittedName>
        <fullName evidence="1">Uncharacterized protein</fullName>
    </submittedName>
</protein>
<proteinExistence type="predicted"/>
<evidence type="ECO:0000313" key="1">
    <source>
        <dbReference type="EMBL" id="QIP35193.1"/>
    </source>
</evidence>
<accession>A0A181CA08</accession>
<reference evidence="1 2" key="1">
    <citation type="submission" date="2020-03" db="EMBL/GenBank/DDBJ databases">
        <title>Isolation of cellulose-producing strains, genome characterization and application of the synthesized cellulose films as an economical and sustainable material for piezoelectric sensor construction.</title>
        <authorList>
            <person name="Mangayil R.K."/>
        </authorList>
    </citation>
    <scope>NUCLEOTIDE SEQUENCE [LARGE SCALE GENOMIC DNA]</scope>
    <source>
        <strain evidence="1 2">ENS 9a1a</strain>
    </source>
</reference>
<dbReference type="KEGG" id="kre:GWK63_06700"/>
<gene>
    <name evidence="1" type="ORF">GWK63_06700</name>
</gene>
<dbReference type="GeneID" id="85021836"/>
<evidence type="ECO:0000313" key="2">
    <source>
        <dbReference type="Proteomes" id="UP000502533"/>
    </source>
</evidence>
<sequence>MAPHVPLRADAVETIILTHRQYNIVMDFKEIEGLRGIWERMGRVRANPAATQPDLWLHIDTDEYLTHGLLLYCPMATGADGVATFDLDGVLMVLDRYEQVNTIPGWLAPERTLSRIDSSMLKEDETHGSPVEYD</sequence>
<dbReference type="Proteomes" id="UP000502533">
    <property type="component" value="Chromosome"/>
</dbReference>
<name>A0A181CA08_9PROT</name>
<keyword evidence="2" id="KW-1185">Reference proteome</keyword>
<dbReference type="EMBL" id="CP050139">
    <property type="protein sequence ID" value="QIP35193.1"/>
    <property type="molecule type" value="Genomic_DNA"/>
</dbReference>
<dbReference type="AlphaFoldDB" id="A0A181CA08"/>
<dbReference type="RefSeq" id="WP_007398254.1">
    <property type="nucleotide sequence ID" value="NZ_CALMTF010000105.1"/>
</dbReference>